<evidence type="ECO:0000313" key="2">
    <source>
        <dbReference type="EMBL" id="KJA27993.1"/>
    </source>
</evidence>
<reference evidence="3" key="1">
    <citation type="submission" date="2014-04" db="EMBL/GenBank/DDBJ databases">
        <title>Evolutionary Origins and Diversification of the Mycorrhizal Mutualists.</title>
        <authorList>
            <consortium name="DOE Joint Genome Institute"/>
            <consortium name="Mycorrhizal Genomics Consortium"/>
            <person name="Kohler A."/>
            <person name="Kuo A."/>
            <person name="Nagy L.G."/>
            <person name="Floudas D."/>
            <person name="Copeland A."/>
            <person name="Barry K.W."/>
            <person name="Cichocki N."/>
            <person name="Veneault-Fourrey C."/>
            <person name="LaButti K."/>
            <person name="Lindquist E.A."/>
            <person name="Lipzen A."/>
            <person name="Lundell T."/>
            <person name="Morin E."/>
            <person name="Murat C."/>
            <person name="Riley R."/>
            <person name="Ohm R."/>
            <person name="Sun H."/>
            <person name="Tunlid A."/>
            <person name="Henrissat B."/>
            <person name="Grigoriev I.V."/>
            <person name="Hibbett D.S."/>
            <person name="Martin F."/>
        </authorList>
    </citation>
    <scope>NUCLEOTIDE SEQUENCE [LARGE SCALE GENOMIC DNA]</scope>
    <source>
        <strain evidence="3">FD-334 SS-4</strain>
    </source>
</reference>
<dbReference type="Proteomes" id="UP000054270">
    <property type="component" value="Unassembled WGS sequence"/>
</dbReference>
<gene>
    <name evidence="2" type="ORF">HYPSUDRAFT_34251</name>
</gene>
<feature type="compositionally biased region" description="Acidic residues" evidence="1">
    <location>
        <begin position="559"/>
        <end position="574"/>
    </location>
</feature>
<organism evidence="2 3">
    <name type="scientific">Hypholoma sublateritium (strain FD-334 SS-4)</name>
    <dbReference type="NCBI Taxonomy" id="945553"/>
    <lineage>
        <taxon>Eukaryota</taxon>
        <taxon>Fungi</taxon>
        <taxon>Dikarya</taxon>
        <taxon>Basidiomycota</taxon>
        <taxon>Agaricomycotina</taxon>
        <taxon>Agaricomycetes</taxon>
        <taxon>Agaricomycetidae</taxon>
        <taxon>Agaricales</taxon>
        <taxon>Agaricineae</taxon>
        <taxon>Strophariaceae</taxon>
        <taxon>Hypholoma</taxon>
    </lineage>
</organism>
<dbReference type="SUPFAM" id="SSF52047">
    <property type="entry name" value="RNI-like"/>
    <property type="match status" value="1"/>
</dbReference>
<dbReference type="InterPro" id="IPR036047">
    <property type="entry name" value="F-box-like_dom_sf"/>
</dbReference>
<dbReference type="EMBL" id="KN817522">
    <property type="protein sequence ID" value="KJA27993.1"/>
    <property type="molecule type" value="Genomic_DNA"/>
</dbReference>
<dbReference type="STRING" id="945553.A0A0D2MVH7"/>
<keyword evidence="3" id="KW-1185">Reference proteome</keyword>
<evidence type="ECO:0000313" key="3">
    <source>
        <dbReference type="Proteomes" id="UP000054270"/>
    </source>
</evidence>
<feature type="region of interest" description="Disordered" evidence="1">
    <location>
        <begin position="556"/>
        <end position="615"/>
    </location>
</feature>
<dbReference type="Gene3D" id="3.80.10.10">
    <property type="entry name" value="Ribonuclease Inhibitor"/>
    <property type="match status" value="1"/>
</dbReference>
<dbReference type="InterPro" id="IPR032675">
    <property type="entry name" value="LRR_dom_sf"/>
</dbReference>
<dbReference type="OrthoDB" id="3172239at2759"/>
<sequence>MDSTLSNYNIPADESQKLLDQEIEANLTKFASHLVDVEKCRETLRALRSKRNQIAPISNLPLEIICNIFLLLQMDEEHNWRRWIYLAHVNRHWRDVVFGFPALWNNSPPLALPHWVDEILRRSPDKVSNFSLSANMDCRRSVRGLKKILRSSPEIKSLSITNLLSAYQLGDMGFGRLQKFAPRLQALCIASPAGYGAQDTHLDDEFIIPEYVLAVAAKLRRLELSDCKVHWGTYILPQITHLKLHDLSTIDRPTFSEFMNALGKATNLQHLDLVTFPHLQCLNVSGAVLQVRDFFTGITIRSSTQINVKLRLVDGPNLRFVRPLSSMASARARGARLRSGRDSCVIRTVVMGQTTCLRKGVRLLLLTDAFGGPEDALTMYENTASVSLLLEWEEISSSTLRATIVNQAIADVFQCGFLLNEVSHLHLDASDIEPFTLMTTIGVLPAVSFIKVEGSIVKPFINALHPMQRHHIQDGRLYFPNLQSIRIEDSAFRSSSAGCLSFRLFRDCLKKRLLRDVAIRKLVLLDCENLVEEEIGVLRKIVGDVEWDGVVDDWYPGLEDGDDENDGENDEENDYSSSYSDSDSDSDEGDHSSTDSESEDQALSASESEATDLDT</sequence>
<evidence type="ECO:0000256" key="1">
    <source>
        <dbReference type="SAM" id="MobiDB-lite"/>
    </source>
</evidence>
<protein>
    <submittedName>
        <fullName evidence="2">Uncharacterized protein</fullName>
    </submittedName>
</protein>
<proteinExistence type="predicted"/>
<name>A0A0D2MVH7_HYPSF</name>
<dbReference type="OMA" id="RANHIRE"/>
<dbReference type="SUPFAM" id="SSF81383">
    <property type="entry name" value="F-box domain"/>
    <property type="match status" value="1"/>
</dbReference>
<dbReference type="AlphaFoldDB" id="A0A0D2MVH7"/>
<accession>A0A0D2MVH7</accession>